<keyword evidence="4 6" id="KW-0472">Membrane</keyword>
<evidence type="ECO:0000256" key="5">
    <source>
        <dbReference type="ARBA" id="ARBA00023157"/>
    </source>
</evidence>
<dbReference type="GO" id="GO:0016020">
    <property type="term" value="C:membrane"/>
    <property type="evidence" value="ECO:0007669"/>
    <property type="project" value="UniProtKB-SubCell"/>
</dbReference>
<dbReference type="Pfam" id="PF01825">
    <property type="entry name" value="GPS"/>
    <property type="match status" value="1"/>
</dbReference>
<feature type="transmembrane region" description="Helical" evidence="6">
    <location>
        <begin position="1551"/>
        <end position="1572"/>
    </location>
</feature>
<dbReference type="InterPro" id="IPR000832">
    <property type="entry name" value="GPCR_2_secretin-like"/>
</dbReference>
<dbReference type="Pfam" id="PF00002">
    <property type="entry name" value="7tm_2"/>
    <property type="match status" value="1"/>
</dbReference>
<dbReference type="GO" id="GO:0004930">
    <property type="term" value="F:G protein-coupled receptor activity"/>
    <property type="evidence" value="ECO:0007669"/>
    <property type="project" value="InterPro"/>
</dbReference>
<dbReference type="Gene3D" id="3.10.100.10">
    <property type="entry name" value="Mannose-Binding Protein A, subunit A"/>
    <property type="match status" value="2"/>
</dbReference>
<dbReference type="InterPro" id="IPR057244">
    <property type="entry name" value="GAIN_B"/>
</dbReference>
<gene>
    <name evidence="11" type="ORF">OTU49_006509</name>
</gene>
<dbReference type="PANTHER" id="PTHR47767">
    <property type="entry name" value="ADHESION G PROTEIN-COUPLED RECEPTOR G7"/>
    <property type="match status" value="1"/>
</dbReference>
<evidence type="ECO:0000256" key="1">
    <source>
        <dbReference type="ARBA" id="ARBA00004141"/>
    </source>
</evidence>
<dbReference type="InterPro" id="IPR017981">
    <property type="entry name" value="GPCR_2-like_7TM"/>
</dbReference>
<evidence type="ECO:0000256" key="7">
    <source>
        <dbReference type="SAM" id="SignalP"/>
    </source>
</evidence>
<evidence type="ECO:0000313" key="12">
    <source>
        <dbReference type="Proteomes" id="UP001445076"/>
    </source>
</evidence>
<dbReference type="SMART" id="SM00034">
    <property type="entry name" value="CLECT"/>
    <property type="match status" value="2"/>
</dbReference>
<comment type="subcellular location">
    <subcellularLocation>
        <location evidence="1">Membrane</location>
        <topology evidence="1">Multi-pass membrane protein</topology>
    </subcellularLocation>
</comment>
<keyword evidence="3 6" id="KW-1133">Transmembrane helix</keyword>
<dbReference type="Gene3D" id="1.20.1070.10">
    <property type="entry name" value="Rhodopsin 7-helix transmembrane proteins"/>
    <property type="match status" value="1"/>
</dbReference>
<feature type="signal peptide" evidence="7">
    <location>
        <begin position="1"/>
        <end position="28"/>
    </location>
</feature>
<evidence type="ECO:0000256" key="6">
    <source>
        <dbReference type="SAM" id="Phobius"/>
    </source>
</evidence>
<keyword evidence="7" id="KW-0732">Signal</keyword>
<feature type="transmembrane region" description="Helical" evidence="6">
    <location>
        <begin position="1508"/>
        <end position="1531"/>
    </location>
</feature>
<dbReference type="GO" id="GO:0007166">
    <property type="term" value="P:cell surface receptor signaling pathway"/>
    <property type="evidence" value="ECO:0007669"/>
    <property type="project" value="InterPro"/>
</dbReference>
<dbReference type="InterPro" id="IPR016187">
    <property type="entry name" value="CTDL_fold"/>
</dbReference>
<proteinExistence type="predicted"/>
<dbReference type="PROSITE" id="PS50041">
    <property type="entry name" value="C_TYPE_LECTIN_2"/>
    <property type="match status" value="1"/>
</dbReference>
<dbReference type="Pfam" id="PF00059">
    <property type="entry name" value="Lectin_C"/>
    <property type="match status" value="1"/>
</dbReference>
<dbReference type="PANTHER" id="PTHR47767:SF1">
    <property type="entry name" value="ADHESION G PROTEIN-COUPLED RECEPTOR G7"/>
    <property type="match status" value="1"/>
</dbReference>
<dbReference type="InterPro" id="IPR053066">
    <property type="entry name" value="ADGR_G7"/>
</dbReference>
<evidence type="ECO:0000256" key="2">
    <source>
        <dbReference type="ARBA" id="ARBA00022692"/>
    </source>
</evidence>
<evidence type="ECO:0000256" key="4">
    <source>
        <dbReference type="ARBA" id="ARBA00023136"/>
    </source>
</evidence>
<dbReference type="InterPro" id="IPR046338">
    <property type="entry name" value="GAIN_dom_sf"/>
</dbReference>
<dbReference type="PROSITE" id="PS50261">
    <property type="entry name" value="G_PROTEIN_RECEP_F2_4"/>
    <property type="match status" value="1"/>
</dbReference>
<feature type="domain" description="GAIN-B" evidence="9">
    <location>
        <begin position="1196"/>
        <end position="1344"/>
    </location>
</feature>
<evidence type="ECO:0000259" key="8">
    <source>
        <dbReference type="PROSITE" id="PS50041"/>
    </source>
</evidence>
<feature type="domain" description="C-type lectin" evidence="8">
    <location>
        <begin position="63"/>
        <end position="170"/>
    </location>
</feature>
<dbReference type="PRINTS" id="PR00249">
    <property type="entry name" value="GPCRSECRETIN"/>
</dbReference>
<dbReference type="EMBL" id="JARKIK010000054">
    <property type="protein sequence ID" value="KAK8733181.1"/>
    <property type="molecule type" value="Genomic_DNA"/>
</dbReference>
<evidence type="ECO:0000259" key="10">
    <source>
        <dbReference type="PROSITE" id="PS50261"/>
    </source>
</evidence>
<feature type="domain" description="G-protein coupled receptors family 2 profile 2" evidence="10">
    <location>
        <begin position="1354"/>
        <end position="1602"/>
    </location>
</feature>
<dbReference type="InterPro" id="IPR016186">
    <property type="entry name" value="C-type_lectin-like/link_sf"/>
</dbReference>
<dbReference type="InterPro" id="IPR001304">
    <property type="entry name" value="C-type_lectin-like"/>
</dbReference>
<reference evidence="11 12" key="1">
    <citation type="journal article" date="2024" name="BMC Genomics">
        <title>Genome assembly of redclaw crayfish (Cherax quadricarinatus) provides insights into its immune adaptation and hypoxia tolerance.</title>
        <authorList>
            <person name="Liu Z."/>
            <person name="Zheng J."/>
            <person name="Li H."/>
            <person name="Fang K."/>
            <person name="Wang S."/>
            <person name="He J."/>
            <person name="Zhou D."/>
            <person name="Weng S."/>
            <person name="Chi M."/>
            <person name="Gu Z."/>
            <person name="He J."/>
            <person name="Li F."/>
            <person name="Wang M."/>
        </authorList>
    </citation>
    <scope>NUCLEOTIDE SEQUENCE [LARGE SCALE GENOMIC DNA]</scope>
    <source>
        <strain evidence="11">ZL_2023a</strain>
    </source>
</reference>
<keyword evidence="12" id="KW-1185">Reference proteome</keyword>
<feature type="transmembrane region" description="Helical" evidence="6">
    <location>
        <begin position="1458"/>
        <end position="1480"/>
    </location>
</feature>
<dbReference type="Proteomes" id="UP001445076">
    <property type="component" value="Unassembled WGS sequence"/>
</dbReference>
<dbReference type="Gene3D" id="2.60.220.50">
    <property type="match status" value="1"/>
</dbReference>
<evidence type="ECO:0000256" key="3">
    <source>
        <dbReference type="ARBA" id="ARBA00022989"/>
    </source>
</evidence>
<dbReference type="CDD" id="cd00037">
    <property type="entry name" value="CLECT"/>
    <property type="match status" value="2"/>
</dbReference>
<feature type="chain" id="PRO_5043598016" evidence="7">
    <location>
        <begin position="29"/>
        <end position="1688"/>
    </location>
</feature>
<dbReference type="InterPro" id="IPR000203">
    <property type="entry name" value="GPS"/>
</dbReference>
<dbReference type="CDD" id="cd15040">
    <property type="entry name" value="7tmB2_Adhesion"/>
    <property type="match status" value="1"/>
</dbReference>
<dbReference type="SUPFAM" id="SSF56436">
    <property type="entry name" value="C-type lectin-like"/>
    <property type="match status" value="2"/>
</dbReference>
<evidence type="ECO:0000313" key="11">
    <source>
        <dbReference type="EMBL" id="KAK8733181.1"/>
    </source>
</evidence>
<accession>A0AAW0WM26</accession>
<feature type="transmembrane region" description="Helical" evidence="6">
    <location>
        <begin position="1578"/>
        <end position="1600"/>
    </location>
</feature>
<keyword evidence="5" id="KW-1015">Disulfide bond</keyword>
<dbReference type="PROSITE" id="PS50221">
    <property type="entry name" value="GAIN_B"/>
    <property type="match status" value="1"/>
</dbReference>
<sequence>MIPTAAALSPAYGWTLVLLVGLWDSVVCVTGKEQWVWSEATSLAPRALLSTQTLSYCSDQPLGECVVPGPGNMGWEAAHSHCRSEGGFLASRDHYPLLRQVWPYPTNLTWTSLTQYNGHYQWLSSCPASSDFVTWRELPKLWDRDCAALHVGRQEFQLHPCTDQLPFLCVMGPHRHIGKQDERYGEEVELRVETSAGAGSYGWLSLTTSQFQDLTLACTAYNRTTGKRLHSQPRVFWRKDLVYMNHCVENMMPAIIHDATKSDTATLLPGMKEVPPLFINQGTYWCEAWVPNVPTRLASNKVLVTLEDRLVFIFNAHINESLPGSTVNATKWLLRKSFRQQFANISTYTLDVISVEKVTQAAHILANYSFHLHVPRQDLLPFLATDIRNFKLSIPTYKEKFIESGFLSSSNIVFPTLCIGETKSFGSQQDLKWPTVQAGDVHPQNYKCKVKYNKLSPGRCVWDYLHGAQLEFDPSLCEWQDRCPRSSTEIQNRCVAVSTPDSWTDGFRTSFVTGQEESILYMKKSDSSVYDVIKQLVENRKIWLPFKRLRRLSPLIYMGPHQSKHSYRNWISQYYKYNISWATQHPRIHDDCLAMNMGTNQLETSDCNAHLSFLTIIDINDLSLESTSSGSCLTGWNITRLERDNEICFKLFMNQGNLTWPEANDFCDERGAQLPSPNVGFMDLIYRKHLKIHNVNDVWMGVKWIHERLLYNGSVDTINWLAETDYTKKYGTLTQDGWILEGEEITKQNILCQQILSSNKLMRLQIHEPDNEVSQTMCIDVDPKQMLIDKYDKDIRCYVNGEYTKHEHTEDQDCQYELKVNRQGYYQCLAWTHPPLALATSNIFLHRDHGKITFVVILSQEKDYDPEQHDSTFMITQKRLRSTDSCTDIFMASLRSSRLANSLRFSSRNFFYHHELTDNKLLHNFHLECEVKESVSNIKESQLFKNLSNTLLIGEQFSDCTFRDIRSTVGCPEDTTYNYGNYSDRNLTWKATRGNAIVIPNELCITHEGEPVTRECLGDFLEGYYWGVAGNCTGKPSELTRKLWKINNDPKSYLKRPSVSSPSTLAELTTNSSWLQPIDIHFIAKTFESFSKDESARLDLDDIVETINNIMGANSTAIQPVQLKLNSSCTLLKAFEDLTFQVELPSRKGDQKKNSSRKFISVERLDLEVNSTIVGFKSREEEKGEKRVETLEKGVSSSDLSDAEAAIILPSNLTYTIASSSAREARHGDFGEEKVPLTFAVYRNEKLFKDNASLTNYTVNSHIIQASFKREIVRDLQYPIKIYFKPYLDGNDTKCVFWDFNKNEMRGGWSEEGCKTGGRVGVHHVCLCYHLTSFAQLINYDKNKDFENTHALALDIITIIGCCLSIIGLLLVFTTFFLFKKWRRSLSNKILVNLSFSVFCSVVIFLAGIKQTWNDILCRGVAVGLHYFLLASFAWMLVEAVHQYLKFVKVVGTYIPRFLWKASVCAWGIPLLPILLVLVYDPTLYDSKEEYTSGKICWMSVDCFKYSFLPPLVATMIINLIIFSMIIHGAVCGRARVTSTMPERTLFMNQFRMAVCVFFLLGFTWIFGLLAVSEARIVFSYLFCIFNTLQGFFLFIFHVYRERSARKYWRDFLSVLTQDPVSSTPGNSVNLHHSGQFCEHPGSVIFDKFGGILVLPHGSVRPQLRRTTRSSLLSARTTSTLVHSRGSF</sequence>
<evidence type="ECO:0000259" key="9">
    <source>
        <dbReference type="PROSITE" id="PS50221"/>
    </source>
</evidence>
<comment type="caution">
    <text evidence="11">The sequence shown here is derived from an EMBL/GenBank/DDBJ whole genome shotgun (WGS) entry which is preliminary data.</text>
</comment>
<protein>
    <submittedName>
        <fullName evidence="11">Uncharacterized protein</fullName>
    </submittedName>
</protein>
<dbReference type="SUPFAM" id="SSF81321">
    <property type="entry name" value="Family A G protein-coupled receptor-like"/>
    <property type="match status" value="1"/>
</dbReference>
<feature type="transmembrane region" description="Helical" evidence="6">
    <location>
        <begin position="1352"/>
        <end position="1378"/>
    </location>
</feature>
<feature type="non-terminal residue" evidence="11">
    <location>
        <position position="1688"/>
    </location>
</feature>
<feature type="transmembrane region" description="Helical" evidence="6">
    <location>
        <begin position="1421"/>
        <end position="1438"/>
    </location>
</feature>
<dbReference type="SMART" id="SM00303">
    <property type="entry name" value="GPS"/>
    <property type="match status" value="1"/>
</dbReference>
<keyword evidence="2 6" id="KW-0812">Transmembrane</keyword>
<feature type="transmembrane region" description="Helical" evidence="6">
    <location>
        <begin position="1390"/>
        <end position="1409"/>
    </location>
</feature>
<name>A0AAW0WM26_CHEQU</name>
<organism evidence="11 12">
    <name type="scientific">Cherax quadricarinatus</name>
    <name type="common">Australian red claw crayfish</name>
    <dbReference type="NCBI Taxonomy" id="27406"/>
    <lineage>
        <taxon>Eukaryota</taxon>
        <taxon>Metazoa</taxon>
        <taxon>Ecdysozoa</taxon>
        <taxon>Arthropoda</taxon>
        <taxon>Crustacea</taxon>
        <taxon>Multicrustacea</taxon>
        <taxon>Malacostraca</taxon>
        <taxon>Eumalacostraca</taxon>
        <taxon>Eucarida</taxon>
        <taxon>Decapoda</taxon>
        <taxon>Pleocyemata</taxon>
        <taxon>Astacidea</taxon>
        <taxon>Parastacoidea</taxon>
        <taxon>Parastacidae</taxon>
        <taxon>Cherax</taxon>
    </lineage>
</organism>